<name>A0A093G670_DRYPU</name>
<dbReference type="EMBL" id="KL215442">
    <property type="protein sequence ID" value="KFV64618.1"/>
    <property type="molecule type" value="Genomic_DNA"/>
</dbReference>
<protein>
    <recommendedName>
        <fullName evidence="4">Meiosis-specific kinetochore protein</fullName>
    </recommendedName>
</protein>
<feature type="region of interest" description="Disordered" evidence="1">
    <location>
        <begin position="139"/>
        <end position="188"/>
    </location>
</feature>
<dbReference type="GO" id="GO:0016321">
    <property type="term" value="P:female meiosis chromosome segregation"/>
    <property type="evidence" value="ECO:0007669"/>
    <property type="project" value="TreeGrafter"/>
</dbReference>
<evidence type="ECO:0008006" key="4">
    <source>
        <dbReference type="Google" id="ProtNLM"/>
    </source>
</evidence>
<dbReference type="GO" id="GO:0000776">
    <property type="term" value="C:kinetochore"/>
    <property type="evidence" value="ECO:0007669"/>
    <property type="project" value="InterPro"/>
</dbReference>
<dbReference type="InterPro" id="IPR034545">
    <property type="entry name" value="Meikin"/>
</dbReference>
<evidence type="ECO:0000313" key="2">
    <source>
        <dbReference type="EMBL" id="KFV64618.1"/>
    </source>
</evidence>
<dbReference type="GO" id="GO:0051754">
    <property type="term" value="P:meiotic sister chromatid cohesion, centromeric"/>
    <property type="evidence" value="ECO:0007669"/>
    <property type="project" value="InterPro"/>
</dbReference>
<dbReference type="PANTHER" id="PTHR38006">
    <property type="entry name" value="MEIOSIS-SPECIFIC KINETOCHORE PROTEIN"/>
    <property type="match status" value="1"/>
</dbReference>
<keyword evidence="3" id="KW-1185">Reference proteome</keyword>
<feature type="compositionally biased region" description="Low complexity" evidence="1">
    <location>
        <begin position="179"/>
        <end position="188"/>
    </location>
</feature>
<organism evidence="2 3">
    <name type="scientific">Dryobates pubescens</name>
    <name type="common">Downy woodpecker</name>
    <name type="synonym">Picoides pubescens</name>
    <dbReference type="NCBI Taxonomy" id="118200"/>
    <lineage>
        <taxon>Eukaryota</taxon>
        <taxon>Metazoa</taxon>
        <taxon>Chordata</taxon>
        <taxon>Craniata</taxon>
        <taxon>Vertebrata</taxon>
        <taxon>Euteleostomi</taxon>
        <taxon>Archelosauria</taxon>
        <taxon>Archosauria</taxon>
        <taxon>Dinosauria</taxon>
        <taxon>Saurischia</taxon>
        <taxon>Theropoda</taxon>
        <taxon>Coelurosauria</taxon>
        <taxon>Aves</taxon>
        <taxon>Neognathae</taxon>
        <taxon>Neoaves</taxon>
        <taxon>Telluraves</taxon>
        <taxon>Coraciimorphae</taxon>
        <taxon>Piciformes</taxon>
        <taxon>Picidae</taxon>
        <taxon>Dryobates</taxon>
    </lineage>
</organism>
<dbReference type="GO" id="GO:0045143">
    <property type="term" value="P:homologous chromosome segregation"/>
    <property type="evidence" value="ECO:0007669"/>
    <property type="project" value="TreeGrafter"/>
</dbReference>
<dbReference type="PANTHER" id="PTHR38006:SF1">
    <property type="entry name" value="MEIOSIS-SPECIFIC KINETOCHORE PROTEIN"/>
    <property type="match status" value="1"/>
</dbReference>
<dbReference type="GO" id="GO:0010789">
    <property type="term" value="P:meiotic sister chromatid cohesion involved in meiosis I"/>
    <property type="evidence" value="ECO:0007669"/>
    <property type="project" value="TreeGrafter"/>
</dbReference>
<dbReference type="AlphaFoldDB" id="A0A093G670"/>
<sequence length="268" mass="29131">MTLPTGVSTFLLECLDTSSTEEYNTGANSSLSSFSSPEIFRDDGSEGSNFYPVDSSKYKNSTLLDSSKAMAIDKIPHLSNLSTILEPVEDDFPVQYSRRKRLSHCIYTSSSLSVSNTVAGKKACKITAARERTPNLKTAMRCSSPLGPERKPENQTAKPKGLVSKVKEQHSRTSGGGPSSLQLLGAPGNTSARAVGLTAEVLPHEQTGAVGPPCGREEICSIVKLSPPRKLSRLQQIPAADTKAFRFPRRLPEDNITSTENWIYCKHR</sequence>
<evidence type="ECO:0000256" key="1">
    <source>
        <dbReference type="SAM" id="MobiDB-lite"/>
    </source>
</evidence>
<dbReference type="GO" id="GO:0007060">
    <property type="term" value="P:male meiosis chromosome segregation"/>
    <property type="evidence" value="ECO:0007669"/>
    <property type="project" value="TreeGrafter"/>
</dbReference>
<reference evidence="2 3" key="1">
    <citation type="submission" date="2014-04" db="EMBL/GenBank/DDBJ databases">
        <title>Genome evolution of avian class.</title>
        <authorList>
            <person name="Zhang G."/>
            <person name="Li C."/>
        </authorList>
    </citation>
    <scope>NUCLEOTIDE SEQUENCE [LARGE SCALE GENOMIC DNA]</scope>
    <source>
        <strain evidence="2">BGI_N307</strain>
    </source>
</reference>
<gene>
    <name evidence="2" type="ORF">N307_02787</name>
</gene>
<proteinExistence type="predicted"/>
<dbReference type="Proteomes" id="UP000053875">
    <property type="component" value="Unassembled WGS sequence"/>
</dbReference>
<evidence type="ECO:0000313" key="3">
    <source>
        <dbReference type="Proteomes" id="UP000053875"/>
    </source>
</evidence>
<accession>A0A093G670</accession>